<evidence type="ECO:0000313" key="5">
    <source>
        <dbReference type="Proteomes" id="UP000469346"/>
    </source>
</evidence>
<dbReference type="Pfam" id="PF09699">
    <property type="entry name" value="Paired_CXXCH_1"/>
    <property type="match status" value="2"/>
</dbReference>
<dbReference type="InterPro" id="IPR010177">
    <property type="entry name" value="Paired_CXXCH_1"/>
</dbReference>
<dbReference type="InterPro" id="IPR036280">
    <property type="entry name" value="Multihaem_cyt_sf"/>
</dbReference>
<evidence type="ECO:0000313" key="4">
    <source>
        <dbReference type="EMBL" id="NDY41415.1"/>
    </source>
</evidence>
<organism evidence="4 5">
    <name type="scientific">Dissulfurirhabdus thermomarina</name>
    <dbReference type="NCBI Taxonomy" id="1765737"/>
    <lineage>
        <taxon>Bacteria</taxon>
        <taxon>Deltaproteobacteria</taxon>
        <taxon>Dissulfurirhabdaceae</taxon>
        <taxon>Dissulfurirhabdus</taxon>
    </lineage>
</organism>
<feature type="signal peptide" evidence="2">
    <location>
        <begin position="1"/>
        <end position="19"/>
    </location>
</feature>
<dbReference type="Proteomes" id="UP000469346">
    <property type="component" value="Unassembled WGS sequence"/>
</dbReference>
<feature type="domain" description="Doubled CXXCH motif" evidence="3">
    <location>
        <begin position="246"/>
        <end position="277"/>
    </location>
</feature>
<feature type="chain" id="PRO_5026755121" description="Doubled CXXCH motif domain-containing protein" evidence="2">
    <location>
        <begin position="20"/>
        <end position="277"/>
    </location>
</feature>
<dbReference type="Gene3D" id="1.10.1130.10">
    <property type="entry name" value="Flavocytochrome C3, Chain A"/>
    <property type="match status" value="1"/>
</dbReference>
<gene>
    <name evidence="4" type="ORF">G3N55_00925</name>
</gene>
<name>A0A6N9TJI5_DISTH</name>
<proteinExistence type="predicted"/>
<protein>
    <recommendedName>
        <fullName evidence="3">Doubled CXXCH motif domain-containing protein</fullName>
    </recommendedName>
</protein>
<reference evidence="4 5" key="1">
    <citation type="submission" date="2020-02" db="EMBL/GenBank/DDBJ databases">
        <title>Comparative genomics of sulfur disproportionating microorganisms.</title>
        <authorList>
            <person name="Ward L.M."/>
            <person name="Bertran E."/>
            <person name="Johnston D.T."/>
        </authorList>
    </citation>
    <scope>NUCLEOTIDE SEQUENCE [LARGE SCALE GENOMIC DNA]</scope>
    <source>
        <strain evidence="4 5">DSM 100025</strain>
    </source>
</reference>
<dbReference type="InterPro" id="IPR051829">
    <property type="entry name" value="Multiheme_Cytochr_ET"/>
</dbReference>
<dbReference type="RefSeq" id="WP_163297576.1">
    <property type="nucleotide sequence ID" value="NZ_JAAGRR010000004.1"/>
</dbReference>
<dbReference type="SUPFAM" id="SSF48695">
    <property type="entry name" value="Multiheme cytochromes"/>
    <property type="match status" value="1"/>
</dbReference>
<evidence type="ECO:0000259" key="3">
    <source>
        <dbReference type="Pfam" id="PF09699"/>
    </source>
</evidence>
<sequence length="277" mass="29998">MPAARRCAVLPLAALAVLAAWTLRCRLETRQNPHEGSMDCRTCHITRPEPGGPNLFARDIEALCRGCHPDVRLGRTHPVAVAPTFALPADLPLDWKGEMTCTTCHFMHLDTRRPAGGTAGGLLRRATRGRRFCLECHGRAGGLPGRRGHSLAAGKAHEARGFRVTAPGSPLDRASAACLTCHDGSISPDTGNVRIGSGIWRHGPPPGRSVSHPVGVDYRPGRRRAAALRPRAALPAYIRLPGGRVECLTCHDLYSRNDHLLVVSNERSRLCLTCHEK</sequence>
<dbReference type="AlphaFoldDB" id="A0A6N9TJI5"/>
<evidence type="ECO:0000256" key="2">
    <source>
        <dbReference type="SAM" id="SignalP"/>
    </source>
</evidence>
<dbReference type="GO" id="GO:0016491">
    <property type="term" value="F:oxidoreductase activity"/>
    <property type="evidence" value="ECO:0007669"/>
    <property type="project" value="TreeGrafter"/>
</dbReference>
<feature type="domain" description="Doubled CXXCH motif" evidence="3">
    <location>
        <begin position="99"/>
        <end position="140"/>
    </location>
</feature>
<dbReference type="EMBL" id="JAAGRR010000004">
    <property type="protein sequence ID" value="NDY41415.1"/>
    <property type="molecule type" value="Genomic_DNA"/>
</dbReference>
<keyword evidence="1 2" id="KW-0732">Signal</keyword>
<dbReference type="PANTHER" id="PTHR35038:SF6">
    <property type="entry name" value="SURFACE LOCALIZED DECAHEME CYTOCHROME C LIPOPROTEIN"/>
    <property type="match status" value="1"/>
</dbReference>
<comment type="caution">
    <text evidence="4">The sequence shown here is derived from an EMBL/GenBank/DDBJ whole genome shotgun (WGS) entry which is preliminary data.</text>
</comment>
<accession>A0A6N9TJI5</accession>
<keyword evidence="5" id="KW-1185">Reference proteome</keyword>
<evidence type="ECO:0000256" key="1">
    <source>
        <dbReference type="ARBA" id="ARBA00022729"/>
    </source>
</evidence>
<dbReference type="PANTHER" id="PTHR35038">
    <property type="entry name" value="DISSIMILATORY SULFITE REDUCTASE SIRA"/>
    <property type="match status" value="1"/>
</dbReference>